<dbReference type="EMBL" id="GL349483">
    <property type="protein sequence ID" value="KNC53866.1"/>
    <property type="molecule type" value="Genomic_DNA"/>
</dbReference>
<gene>
    <name evidence="6" type="ORF">AMSG_09818</name>
</gene>
<evidence type="ECO:0000259" key="5">
    <source>
        <dbReference type="PROSITE" id="PS50222"/>
    </source>
</evidence>
<evidence type="ECO:0000256" key="1">
    <source>
        <dbReference type="ARBA" id="ARBA00022723"/>
    </source>
</evidence>
<feature type="domain" description="EF-hand" evidence="5">
    <location>
        <begin position="97"/>
        <end position="132"/>
    </location>
</feature>
<feature type="compositionally biased region" description="Low complexity" evidence="4">
    <location>
        <begin position="273"/>
        <end position="283"/>
    </location>
</feature>
<organism evidence="6 7">
    <name type="scientific">Thecamonas trahens ATCC 50062</name>
    <dbReference type="NCBI Taxonomy" id="461836"/>
    <lineage>
        <taxon>Eukaryota</taxon>
        <taxon>Apusozoa</taxon>
        <taxon>Apusomonadida</taxon>
        <taxon>Apusomonadidae</taxon>
        <taxon>Thecamonas</taxon>
    </lineage>
</organism>
<feature type="region of interest" description="Disordered" evidence="4">
    <location>
        <begin position="229"/>
        <end position="328"/>
    </location>
</feature>
<dbReference type="PROSITE" id="PS00018">
    <property type="entry name" value="EF_HAND_1"/>
    <property type="match status" value="2"/>
</dbReference>
<keyword evidence="3" id="KW-0106">Calcium</keyword>
<dbReference type="InterPro" id="IPR011992">
    <property type="entry name" value="EF-hand-dom_pair"/>
</dbReference>
<feature type="compositionally biased region" description="Basic residues" evidence="4">
    <location>
        <begin position="299"/>
        <end position="328"/>
    </location>
</feature>
<dbReference type="Proteomes" id="UP000054408">
    <property type="component" value="Unassembled WGS sequence"/>
</dbReference>
<dbReference type="RefSeq" id="XP_013754246.1">
    <property type="nucleotide sequence ID" value="XM_013898792.1"/>
</dbReference>
<evidence type="ECO:0000313" key="6">
    <source>
        <dbReference type="EMBL" id="KNC53866.1"/>
    </source>
</evidence>
<keyword evidence="2" id="KW-0677">Repeat</keyword>
<sequence>MGASISFDIPSKRELKKMSKSPFARADFIRMKDRLRRVARKEHGISRESWDAVVEAIGIDGSNKVSANLFAQFDSDNEDWFDYKLFAIYSALVSRPERRKKIEFCFRVYDRNSSGTLELEELTTLMLAVGRVIKQTNYALPGTAGKGTPACDLTVKEEKRITKAAARIFDKIDTSGNGEISYKEFTASADRKEIRGVLDYFEALAEALPAEIERSISLSSELDCYDDDDDADVGKSKSKSKKAKKAKKTKKKGKAKKGKAKKVKKRTKKSKKTATSSSDNPSNSDDDSDSNTDSEPSGKKKVKKRVKKSTKKTKKVKVKKGSKKKSKK</sequence>
<dbReference type="PANTHER" id="PTHR45942">
    <property type="entry name" value="PROTEIN PHOSPATASE 3 REGULATORY SUBUNIT B ALPHA ISOFORM TYPE 1"/>
    <property type="match status" value="1"/>
</dbReference>
<dbReference type="AlphaFoldDB" id="A0A0L0DPA1"/>
<dbReference type="InterPro" id="IPR002048">
    <property type="entry name" value="EF_hand_dom"/>
</dbReference>
<dbReference type="STRING" id="461836.A0A0L0DPA1"/>
<protein>
    <recommendedName>
        <fullName evidence="5">EF-hand domain-containing protein</fullName>
    </recommendedName>
</protein>
<dbReference type="SUPFAM" id="SSF47473">
    <property type="entry name" value="EF-hand"/>
    <property type="match status" value="1"/>
</dbReference>
<reference evidence="6 7" key="1">
    <citation type="submission" date="2010-05" db="EMBL/GenBank/DDBJ databases">
        <title>The Genome Sequence of Thecamonas trahens ATCC 50062.</title>
        <authorList>
            <consortium name="The Broad Institute Genome Sequencing Platform"/>
            <person name="Russ C."/>
            <person name="Cuomo C."/>
            <person name="Shea T."/>
            <person name="Young S.K."/>
            <person name="Zeng Q."/>
            <person name="Koehrsen M."/>
            <person name="Haas B."/>
            <person name="Borodovsky M."/>
            <person name="Guigo R."/>
            <person name="Alvarado L."/>
            <person name="Berlin A."/>
            <person name="Bochicchio J."/>
            <person name="Borenstein D."/>
            <person name="Chapman S."/>
            <person name="Chen Z."/>
            <person name="Freedman E."/>
            <person name="Gellesch M."/>
            <person name="Goldberg J."/>
            <person name="Griggs A."/>
            <person name="Gujja S."/>
            <person name="Heilman E."/>
            <person name="Heiman D."/>
            <person name="Hepburn T."/>
            <person name="Howarth C."/>
            <person name="Jen D."/>
            <person name="Larson L."/>
            <person name="Mehta T."/>
            <person name="Park D."/>
            <person name="Pearson M."/>
            <person name="Roberts A."/>
            <person name="Saif S."/>
            <person name="Shenoy N."/>
            <person name="Sisk P."/>
            <person name="Stolte C."/>
            <person name="Sykes S."/>
            <person name="Thomson T."/>
            <person name="Walk T."/>
            <person name="White J."/>
            <person name="Yandava C."/>
            <person name="Burger G."/>
            <person name="Gray M.W."/>
            <person name="Holland P.W.H."/>
            <person name="King N."/>
            <person name="Lang F.B.F."/>
            <person name="Roger A.J."/>
            <person name="Ruiz-Trillo I."/>
            <person name="Lander E."/>
            <person name="Nusbaum C."/>
        </authorList>
    </citation>
    <scope>NUCLEOTIDE SEQUENCE [LARGE SCALE GENOMIC DNA]</scope>
    <source>
        <strain evidence="6 7">ATCC 50062</strain>
    </source>
</reference>
<dbReference type="GO" id="GO:0005509">
    <property type="term" value="F:calcium ion binding"/>
    <property type="evidence" value="ECO:0007669"/>
    <property type="project" value="InterPro"/>
</dbReference>
<feature type="compositionally biased region" description="Basic residues" evidence="4">
    <location>
        <begin position="236"/>
        <end position="272"/>
    </location>
</feature>
<feature type="domain" description="EF-hand" evidence="5">
    <location>
        <begin position="160"/>
        <end position="195"/>
    </location>
</feature>
<evidence type="ECO:0000313" key="7">
    <source>
        <dbReference type="Proteomes" id="UP000054408"/>
    </source>
</evidence>
<keyword evidence="7" id="KW-1185">Reference proteome</keyword>
<accession>A0A0L0DPA1</accession>
<keyword evidence="1" id="KW-0479">Metal-binding</keyword>
<dbReference type="InterPro" id="IPR018247">
    <property type="entry name" value="EF_Hand_1_Ca_BS"/>
</dbReference>
<proteinExistence type="predicted"/>
<dbReference type="PROSITE" id="PS50222">
    <property type="entry name" value="EF_HAND_2"/>
    <property type="match status" value="2"/>
</dbReference>
<evidence type="ECO:0000256" key="4">
    <source>
        <dbReference type="SAM" id="MobiDB-lite"/>
    </source>
</evidence>
<dbReference type="Pfam" id="PF13499">
    <property type="entry name" value="EF-hand_7"/>
    <property type="match status" value="1"/>
</dbReference>
<dbReference type="GeneID" id="25568200"/>
<evidence type="ECO:0000256" key="2">
    <source>
        <dbReference type="ARBA" id="ARBA00022737"/>
    </source>
</evidence>
<name>A0A0L0DPA1_THETB</name>
<dbReference type="Gene3D" id="1.10.238.10">
    <property type="entry name" value="EF-hand"/>
    <property type="match status" value="1"/>
</dbReference>
<dbReference type="SMART" id="SM00054">
    <property type="entry name" value="EFh"/>
    <property type="match status" value="2"/>
</dbReference>
<evidence type="ECO:0000256" key="3">
    <source>
        <dbReference type="ARBA" id="ARBA00022837"/>
    </source>
</evidence>